<dbReference type="Proteomes" id="UP000218209">
    <property type="component" value="Unassembled WGS sequence"/>
</dbReference>
<proteinExistence type="predicted"/>
<feature type="compositionally biased region" description="Basic and acidic residues" evidence="1">
    <location>
        <begin position="221"/>
        <end position="231"/>
    </location>
</feature>
<feature type="region of interest" description="Disordered" evidence="1">
    <location>
        <begin position="1"/>
        <end position="231"/>
    </location>
</feature>
<feature type="compositionally biased region" description="Basic and acidic residues" evidence="1">
    <location>
        <begin position="182"/>
        <end position="196"/>
    </location>
</feature>
<feature type="compositionally biased region" description="Low complexity" evidence="1">
    <location>
        <begin position="65"/>
        <end position="77"/>
    </location>
</feature>
<name>A0A1X6P7M0_PORUM</name>
<protein>
    <submittedName>
        <fullName evidence="2">Uncharacterized protein</fullName>
    </submittedName>
</protein>
<feature type="compositionally biased region" description="Basic residues" evidence="1">
    <location>
        <begin position="95"/>
        <end position="110"/>
    </location>
</feature>
<accession>A0A1X6P7M0</accession>
<organism evidence="2 3">
    <name type="scientific">Porphyra umbilicalis</name>
    <name type="common">Purple laver</name>
    <name type="synonym">Red alga</name>
    <dbReference type="NCBI Taxonomy" id="2786"/>
    <lineage>
        <taxon>Eukaryota</taxon>
        <taxon>Rhodophyta</taxon>
        <taxon>Bangiophyceae</taxon>
        <taxon>Bangiales</taxon>
        <taxon>Bangiaceae</taxon>
        <taxon>Porphyra</taxon>
    </lineage>
</organism>
<dbReference type="AlphaFoldDB" id="A0A1X6P7M0"/>
<feature type="compositionally biased region" description="Pro residues" evidence="1">
    <location>
        <begin position="42"/>
        <end position="54"/>
    </location>
</feature>
<feature type="compositionally biased region" description="Basic residues" evidence="1">
    <location>
        <begin position="127"/>
        <end position="147"/>
    </location>
</feature>
<gene>
    <name evidence="2" type="ORF">BU14_0170s0005</name>
</gene>
<feature type="compositionally biased region" description="Basic residues" evidence="1">
    <location>
        <begin position="162"/>
        <end position="181"/>
    </location>
</feature>
<evidence type="ECO:0000256" key="1">
    <source>
        <dbReference type="SAM" id="MobiDB-lite"/>
    </source>
</evidence>
<feature type="compositionally biased region" description="Low complexity" evidence="1">
    <location>
        <begin position="206"/>
        <end position="215"/>
    </location>
</feature>
<keyword evidence="3" id="KW-1185">Reference proteome</keyword>
<reference evidence="2 3" key="1">
    <citation type="submission" date="2017-03" db="EMBL/GenBank/DDBJ databases">
        <title>WGS assembly of Porphyra umbilicalis.</title>
        <authorList>
            <person name="Brawley S.H."/>
            <person name="Blouin N.A."/>
            <person name="Ficko-Blean E."/>
            <person name="Wheeler G.L."/>
            <person name="Lohr M."/>
            <person name="Goodson H.V."/>
            <person name="Jenkins J.W."/>
            <person name="Blaby-Haas C.E."/>
            <person name="Helliwell K.E."/>
            <person name="Chan C."/>
            <person name="Marriage T."/>
            <person name="Bhattacharya D."/>
            <person name="Klein A.S."/>
            <person name="Badis Y."/>
            <person name="Brodie J."/>
            <person name="Cao Y."/>
            <person name="Collen J."/>
            <person name="Dittami S.M."/>
            <person name="Gachon C.M."/>
            <person name="Green B.R."/>
            <person name="Karpowicz S."/>
            <person name="Kim J.W."/>
            <person name="Kudahl U."/>
            <person name="Lin S."/>
            <person name="Michel G."/>
            <person name="Mittag M."/>
            <person name="Olson B.J."/>
            <person name="Pangilinan J."/>
            <person name="Peng Y."/>
            <person name="Qiu H."/>
            <person name="Shu S."/>
            <person name="Singer J.T."/>
            <person name="Smith A.G."/>
            <person name="Sprecher B.N."/>
            <person name="Wagner V."/>
            <person name="Wang W."/>
            <person name="Wang Z.-Y."/>
            <person name="Yan J."/>
            <person name="Yarish C."/>
            <person name="Zoeuner-Riek S."/>
            <person name="Zhuang Y."/>
            <person name="Zou Y."/>
            <person name="Lindquist E.A."/>
            <person name="Grimwood J."/>
            <person name="Barry K."/>
            <person name="Rokhsar D.S."/>
            <person name="Schmutz J."/>
            <person name="Stiller J.W."/>
            <person name="Grossman A.R."/>
            <person name="Prochnik S.E."/>
        </authorList>
    </citation>
    <scope>NUCLEOTIDE SEQUENCE [LARGE SCALE GENOMIC DNA]</scope>
    <source>
        <strain evidence="2">4086291</strain>
    </source>
</reference>
<feature type="region of interest" description="Disordered" evidence="1">
    <location>
        <begin position="246"/>
        <end position="276"/>
    </location>
</feature>
<dbReference type="EMBL" id="KV918852">
    <property type="protein sequence ID" value="OSX76889.1"/>
    <property type="molecule type" value="Genomic_DNA"/>
</dbReference>
<sequence length="276" mass="29240">MAAAGGRSPPPPPPTIVVPRLSAGLDTRRNARATQRPTVTPLAPPPPPPPPPPPRVDRSGGGGSAAAAAAAAAVAAATTRGNGPSPAPPALLLSQRRRGGAGARVRRHRAPQWPRRLLHALGPSPRAPRRRFCRHPRQALRRRRGGSARRPPPPPEREPRGHPGRLPRPRRPQWLLHRRGRREHDGRPPRRLERRPAGAPVAHAWPRLGPPRLGRCGLGGEGDRVGRSDARRRVARRLPVSAEVGGVEGRGRARRCPAPTGADAPAVGRGGVGGGV</sequence>
<evidence type="ECO:0000313" key="2">
    <source>
        <dbReference type="EMBL" id="OSX76889.1"/>
    </source>
</evidence>
<dbReference type="EMBL" id="KV918852">
    <property type="protein sequence ID" value="OSX76890.1"/>
    <property type="molecule type" value="Genomic_DNA"/>
</dbReference>
<evidence type="ECO:0000313" key="3">
    <source>
        <dbReference type="Proteomes" id="UP000218209"/>
    </source>
</evidence>